<gene>
    <name evidence="1" type="ORF">NYG90_09380</name>
</gene>
<proteinExistence type="predicted"/>
<keyword evidence="2" id="KW-1185">Reference proteome</keyword>
<protein>
    <submittedName>
        <fullName evidence="1">Uncharacterized protein</fullName>
    </submittedName>
</protein>
<dbReference type="EMBL" id="JANURN010000010">
    <property type="protein sequence ID" value="MDL0082874.1"/>
    <property type="molecule type" value="Genomic_DNA"/>
</dbReference>
<evidence type="ECO:0000313" key="2">
    <source>
        <dbReference type="Proteomes" id="UP001173802"/>
    </source>
</evidence>
<sequence>MRGSGNATTKQSKNTSIDCHADKSARNDKVKSKPLQTRLFNDELESSFIPTKPLGFSDEAKEVLQAGKELFKHYHKQAKDEKSYNPNAALYDIKAHFQGFNDKGKMNPSQKAQDEAYKERLGTLNYALKNLAKKIEIKVYEYEFLLP</sequence>
<reference evidence="1 2" key="1">
    <citation type="journal article" date="2023" name="Microorganisms">
        <title>Isolation and Genomic Characteristics of Cat-Borne Campylobacter felis sp. nov. and Sheep-Borne Campylobacter ovis sp. nov.</title>
        <authorList>
            <person name="Wang H."/>
            <person name="Li Y."/>
            <person name="Gu Y."/>
            <person name="Zhou G."/>
            <person name="Chen X."/>
            <person name="Zhang X."/>
            <person name="Shao Z."/>
            <person name="Zhang J."/>
            <person name="Zhang M."/>
        </authorList>
    </citation>
    <scope>NUCLEOTIDE SEQUENCE [LARGE SCALE GENOMIC DNA]</scope>
    <source>
        <strain evidence="1 2">XJK30-2</strain>
    </source>
</reference>
<organism evidence="1 2">
    <name type="scientific">Helicobacter zhangjianzhongii</name>
    <dbReference type="NCBI Taxonomy" id="2974574"/>
    <lineage>
        <taxon>Bacteria</taxon>
        <taxon>Pseudomonadati</taxon>
        <taxon>Campylobacterota</taxon>
        <taxon>Epsilonproteobacteria</taxon>
        <taxon>Campylobacterales</taxon>
        <taxon>Helicobacteraceae</taxon>
        <taxon>Helicobacter</taxon>
    </lineage>
</organism>
<comment type="caution">
    <text evidence="1">The sequence shown here is derived from an EMBL/GenBank/DDBJ whole genome shotgun (WGS) entry which is preliminary data.</text>
</comment>
<accession>A0ACC6FUJ5</accession>
<dbReference type="Proteomes" id="UP001173802">
    <property type="component" value="Unassembled WGS sequence"/>
</dbReference>
<evidence type="ECO:0000313" key="1">
    <source>
        <dbReference type="EMBL" id="MDL0082874.1"/>
    </source>
</evidence>
<name>A0ACC6FUJ5_9HELI</name>